<dbReference type="PIRSF" id="PIRSF036762">
    <property type="entry name" value="GAA1"/>
    <property type="match status" value="1"/>
</dbReference>
<dbReference type="GO" id="GO:0006506">
    <property type="term" value="P:GPI anchor biosynthetic process"/>
    <property type="evidence" value="ECO:0007669"/>
    <property type="project" value="UniProtKB-KW"/>
</dbReference>
<evidence type="ECO:0000256" key="14">
    <source>
        <dbReference type="ARBA" id="ARBA00093661"/>
    </source>
</evidence>
<gene>
    <name evidence="16" type="ORF">GSTENG00016207001</name>
</gene>
<comment type="pathway">
    <text evidence="2">Glycolipid biosynthesis; glycosylphosphatidylinositol-anchor biosynthesis.</text>
</comment>
<feature type="transmembrane region" description="Helical" evidence="15">
    <location>
        <begin position="488"/>
        <end position="506"/>
    </location>
</feature>
<evidence type="ECO:0000256" key="5">
    <source>
        <dbReference type="ARBA" id="ARBA00022824"/>
    </source>
</evidence>
<keyword evidence="3" id="KW-0337">GPI-anchor biosynthesis</keyword>
<accession>Q4SLJ9</accession>
<dbReference type="KEGG" id="tng:GSTEN00016207G001"/>
<dbReference type="GO" id="GO:0016255">
    <property type="term" value="P:attachment of GPI anchor to protein"/>
    <property type="evidence" value="ECO:0007669"/>
    <property type="project" value="TreeGrafter"/>
</dbReference>
<comment type="caution">
    <text evidence="16">The sequence shown here is derived from an EMBL/GenBank/DDBJ whole genome shotgun (WGS) entry which is preliminary data.</text>
</comment>
<dbReference type="Pfam" id="PF04114">
    <property type="entry name" value="Gaa1"/>
    <property type="match status" value="1"/>
</dbReference>
<evidence type="ECO:0000256" key="3">
    <source>
        <dbReference type="ARBA" id="ARBA00022502"/>
    </source>
</evidence>
<dbReference type="HOGENOM" id="CLU_007442_2_0_1"/>
<evidence type="ECO:0000256" key="11">
    <source>
        <dbReference type="ARBA" id="ARBA00093336"/>
    </source>
</evidence>
<dbReference type="InterPro" id="IPR007246">
    <property type="entry name" value="Gaa1"/>
</dbReference>
<dbReference type="GO" id="GO:0042765">
    <property type="term" value="C:GPI-anchor transamidase complex"/>
    <property type="evidence" value="ECO:0007669"/>
    <property type="project" value="InterPro"/>
</dbReference>
<keyword evidence="9" id="KW-0325">Glycoprotein</keyword>
<dbReference type="FunFam" id="3.40.630.10:FF:000047">
    <property type="entry name" value="Glycosylphosphatidylinositol anchor attachment 1 protein"/>
    <property type="match status" value="1"/>
</dbReference>
<evidence type="ECO:0000256" key="4">
    <source>
        <dbReference type="ARBA" id="ARBA00022692"/>
    </source>
</evidence>
<keyword evidence="4 15" id="KW-0812">Transmembrane</keyword>
<dbReference type="OrthoDB" id="445301at2759"/>
<feature type="transmembrane region" description="Helical" evidence="15">
    <location>
        <begin position="566"/>
        <end position="588"/>
    </location>
</feature>
<comment type="function">
    <text evidence="11">Component of the glycosylphosphatidylinositol-anchor (GPI-anchor) transamidase (GPI-T) complex that catalyzes the formation of the linkage between a proprotein and a GPI-anchor and participates in GPI anchored protein biosynthesis. Binds GPI-anchor.</text>
</comment>
<comment type="subcellular location">
    <subcellularLocation>
        <location evidence="1">Endoplasmic reticulum membrane</location>
        <topology evidence="1">Multi-pass membrane protein</topology>
    </subcellularLocation>
</comment>
<feature type="transmembrane region" description="Helical" evidence="15">
    <location>
        <begin position="20"/>
        <end position="41"/>
    </location>
</feature>
<dbReference type="SUPFAM" id="SSF53187">
    <property type="entry name" value="Zn-dependent exopeptidases"/>
    <property type="match status" value="1"/>
</dbReference>
<evidence type="ECO:0000256" key="2">
    <source>
        <dbReference type="ARBA" id="ARBA00004687"/>
    </source>
</evidence>
<feature type="transmembrane region" description="Helical" evidence="15">
    <location>
        <begin position="622"/>
        <end position="644"/>
    </location>
</feature>
<evidence type="ECO:0000256" key="12">
    <source>
        <dbReference type="ARBA" id="ARBA00093557"/>
    </source>
</evidence>
<name>Q4SLJ9_TETNG</name>
<comment type="subunit">
    <text evidence="12">Heteropentamer. Part of the GPI-anchor transamidase complex, consisting of PIGK, PIGT, PIGS, PIGU and GAA1. Interacts with PIGK.</text>
</comment>
<dbReference type="PANTHER" id="PTHR13304">
    <property type="entry name" value="GLYCOSYLPHOSPHATIDYLINOSITOL ANCHOR ATTACHMENT 1 PROTEIN"/>
    <property type="match status" value="1"/>
</dbReference>
<evidence type="ECO:0000256" key="13">
    <source>
        <dbReference type="ARBA" id="ARBA00093619"/>
    </source>
</evidence>
<keyword evidence="7 15" id="KW-0472">Membrane</keyword>
<evidence type="ECO:0000256" key="10">
    <source>
        <dbReference type="ARBA" id="ARBA00083563"/>
    </source>
</evidence>
<evidence type="ECO:0000256" key="7">
    <source>
        <dbReference type="ARBA" id="ARBA00023136"/>
    </source>
</evidence>
<protein>
    <recommendedName>
        <fullName evidence="13">GPI-anchor transamidase component GPAA1</fullName>
    </recommendedName>
    <alternativeName>
        <fullName evidence="10">GAA1 protein homolog</fullName>
    </alternativeName>
    <alternativeName>
        <fullName evidence="14">Glycosylphosphatidylinositol anchor attachment 1 protein</fullName>
    </alternativeName>
</protein>
<evidence type="ECO:0000256" key="15">
    <source>
        <dbReference type="SAM" id="Phobius"/>
    </source>
</evidence>
<evidence type="ECO:0000256" key="1">
    <source>
        <dbReference type="ARBA" id="ARBA00004477"/>
    </source>
</evidence>
<proteinExistence type="predicted"/>
<dbReference type="EMBL" id="CAAE01014556">
    <property type="protein sequence ID" value="CAF98483.1"/>
    <property type="molecule type" value="Genomic_DNA"/>
</dbReference>
<keyword evidence="8" id="KW-1015">Disulfide bond</keyword>
<reference evidence="16" key="1">
    <citation type="journal article" date="2004" name="Nature">
        <title>Genome duplication in the teleost fish Tetraodon nigroviridis reveals the early vertebrate proto-karyotype.</title>
        <authorList>
            <person name="Jaillon O."/>
            <person name="Aury J.-M."/>
            <person name="Brunet F."/>
            <person name="Petit J.-L."/>
            <person name="Stange-Thomann N."/>
            <person name="Mauceli E."/>
            <person name="Bouneau L."/>
            <person name="Fischer C."/>
            <person name="Ozouf-Costaz C."/>
            <person name="Bernot A."/>
            <person name="Nicaud S."/>
            <person name="Jaffe D."/>
            <person name="Fisher S."/>
            <person name="Lutfalla G."/>
            <person name="Dossat C."/>
            <person name="Segurens B."/>
            <person name="Dasilva C."/>
            <person name="Salanoubat M."/>
            <person name="Levy M."/>
            <person name="Boudet N."/>
            <person name="Castellano S."/>
            <person name="Anthouard V."/>
            <person name="Jubin C."/>
            <person name="Castelli V."/>
            <person name="Katinka M."/>
            <person name="Vacherie B."/>
            <person name="Biemont C."/>
            <person name="Skalli Z."/>
            <person name="Cattolico L."/>
            <person name="Poulain J."/>
            <person name="De Berardinis V."/>
            <person name="Cruaud C."/>
            <person name="Duprat S."/>
            <person name="Brottier P."/>
            <person name="Coutanceau J.-P."/>
            <person name="Gouzy J."/>
            <person name="Parra G."/>
            <person name="Lardier G."/>
            <person name="Chapple C."/>
            <person name="McKernan K.J."/>
            <person name="McEwan P."/>
            <person name="Bosak S."/>
            <person name="Kellis M."/>
            <person name="Volff J.-N."/>
            <person name="Guigo R."/>
            <person name="Zody M.C."/>
            <person name="Mesirov J."/>
            <person name="Lindblad-Toh K."/>
            <person name="Birren B."/>
            <person name="Nusbaum C."/>
            <person name="Kahn D."/>
            <person name="Robinson-Rechavi M."/>
            <person name="Laudet V."/>
            <person name="Schachter V."/>
            <person name="Quetier F."/>
            <person name="Saurin W."/>
            <person name="Scarpelli C."/>
            <person name="Wincker P."/>
            <person name="Lander E.S."/>
            <person name="Weissenbach J."/>
            <person name="Roest Crollius H."/>
        </authorList>
    </citation>
    <scope>NUCLEOTIDE SEQUENCE [LARGE SCALE GENOMIC DNA]</scope>
</reference>
<feature type="transmembrane region" description="Helical" evidence="15">
    <location>
        <begin position="526"/>
        <end position="559"/>
    </location>
</feature>
<dbReference type="Gene3D" id="3.40.630.10">
    <property type="entry name" value="Zn peptidases"/>
    <property type="match status" value="1"/>
</dbReference>
<evidence type="ECO:0000256" key="6">
    <source>
        <dbReference type="ARBA" id="ARBA00022989"/>
    </source>
</evidence>
<reference evidence="16" key="2">
    <citation type="submission" date="2004-02" db="EMBL/GenBank/DDBJ databases">
        <authorList>
            <consortium name="Genoscope"/>
            <consortium name="Whitehead Institute Centre for Genome Research"/>
        </authorList>
    </citation>
    <scope>NUCLEOTIDE SEQUENCE</scope>
</reference>
<feature type="transmembrane region" description="Helical" evidence="15">
    <location>
        <begin position="447"/>
        <end position="468"/>
    </location>
</feature>
<sequence length="645" mass="71765">MGLLSDPNRRRALISLLVRLNTPISVVCYLAGVAWFMGLAFEPFTLRTYMSENAMGSTMVEERFPAGERALATGREFSAQKKRLGGMPVNWLVKTMQDRGLEVFTQRFSRTLPFPDENKERYMVKGTNVYGILRAPRAPRTEALVLSAPCSPGDQNNQAVGLLLGLAQYFRNQIFWAKDIIFLVNEHDLIGMQAWLEGYHHTNTTGMDWSPLQGRGGSIQAALSLELSSDVITSLDLVLEGLNGQLPNLDLANLFHAFCQKIGILCTIQGKLQRNDWDSVSGYSHSIQTLMMMVMKQASGRAWGDHGLFLRYHIEAATIRGVNSFRQYKTDATTTGRLLEGMYRKLNNLLERLHQSYFFYLLPSLSHFVSIGYYMPAFGLLTVILLLRWPLTATQALDLWVQLSAPVVRTEDGVADAEQVGFGLPIGRLTCDLSFLKSAPRQASSPGILSVLTPLVISHLTGAALYALPTRFQEMAVEHFPVSETEAVVLTAIAVYTAGLALPHNTHRLLAGEGTEQGWKVLKLVAVLYLAVLLGCTALINFSLGFILALTLVPAAVLVTPHRPKALTAFILVVLSPACTLLFSVFLFQELQEMPVTFQEGWLLYLSVISQGILDHFLYGSLVFPLIALLVYPCWLLFWNILFWK</sequence>
<feature type="transmembrane region" description="Helical" evidence="15">
    <location>
        <begin position="357"/>
        <end position="387"/>
    </location>
</feature>
<evidence type="ECO:0000313" key="16">
    <source>
        <dbReference type="EMBL" id="CAF98483.1"/>
    </source>
</evidence>
<evidence type="ECO:0000256" key="9">
    <source>
        <dbReference type="ARBA" id="ARBA00023180"/>
    </source>
</evidence>
<organism evidence="16">
    <name type="scientific">Tetraodon nigroviridis</name>
    <name type="common">Spotted green pufferfish</name>
    <name type="synonym">Chelonodon nigroviridis</name>
    <dbReference type="NCBI Taxonomy" id="99883"/>
    <lineage>
        <taxon>Eukaryota</taxon>
        <taxon>Metazoa</taxon>
        <taxon>Chordata</taxon>
        <taxon>Craniata</taxon>
        <taxon>Vertebrata</taxon>
        <taxon>Euteleostomi</taxon>
        <taxon>Actinopterygii</taxon>
        <taxon>Neopterygii</taxon>
        <taxon>Teleostei</taxon>
        <taxon>Neoteleostei</taxon>
        <taxon>Acanthomorphata</taxon>
        <taxon>Eupercaria</taxon>
        <taxon>Tetraodontiformes</taxon>
        <taxon>Tetradontoidea</taxon>
        <taxon>Tetraodontidae</taxon>
        <taxon>Tetraodon</taxon>
    </lineage>
</organism>
<evidence type="ECO:0000256" key="8">
    <source>
        <dbReference type="ARBA" id="ARBA00023157"/>
    </source>
</evidence>
<keyword evidence="6 15" id="KW-1133">Transmembrane helix</keyword>
<keyword evidence="5" id="KW-0256">Endoplasmic reticulum</keyword>
<dbReference type="AlphaFoldDB" id="Q4SLJ9"/>
<dbReference type="PANTHER" id="PTHR13304:SF0">
    <property type="entry name" value="GLYCOSYLPHOSPHATIDYLINOSITOL ANCHOR ATTACHMENT 1 PROTEIN"/>
    <property type="match status" value="1"/>
</dbReference>